<dbReference type="PANTHER" id="PTHR23514:SF13">
    <property type="entry name" value="INNER MEMBRANE PROTEIN YBJJ"/>
    <property type="match status" value="1"/>
</dbReference>
<evidence type="ECO:0000256" key="4">
    <source>
        <dbReference type="ARBA" id="ARBA00023136"/>
    </source>
</evidence>
<feature type="transmembrane region" description="Helical" evidence="6">
    <location>
        <begin position="335"/>
        <end position="356"/>
    </location>
</feature>
<dbReference type="PROSITE" id="PS50850">
    <property type="entry name" value="MFS"/>
    <property type="match status" value="1"/>
</dbReference>
<dbReference type="OrthoDB" id="9809599at2"/>
<feature type="domain" description="Major facilitator superfamily (MFS) profile" evidence="7">
    <location>
        <begin position="8"/>
        <end position="422"/>
    </location>
</feature>
<evidence type="ECO:0000259" key="7">
    <source>
        <dbReference type="PROSITE" id="PS50850"/>
    </source>
</evidence>
<feature type="transmembrane region" description="Helical" evidence="6">
    <location>
        <begin position="368"/>
        <end position="387"/>
    </location>
</feature>
<feature type="transmembrane region" description="Helical" evidence="6">
    <location>
        <begin position="311"/>
        <end position="329"/>
    </location>
</feature>
<feature type="transmembrane region" description="Helical" evidence="6">
    <location>
        <begin position="135"/>
        <end position="157"/>
    </location>
</feature>
<keyword evidence="4 6" id="KW-0472">Membrane</keyword>
<evidence type="ECO:0000256" key="1">
    <source>
        <dbReference type="ARBA" id="ARBA00004651"/>
    </source>
</evidence>
<dbReference type="Pfam" id="PF07690">
    <property type="entry name" value="MFS_1"/>
    <property type="match status" value="1"/>
</dbReference>
<evidence type="ECO:0000313" key="9">
    <source>
        <dbReference type="Proteomes" id="UP000054837"/>
    </source>
</evidence>
<evidence type="ECO:0000256" key="2">
    <source>
        <dbReference type="ARBA" id="ARBA00022692"/>
    </source>
</evidence>
<feature type="transmembrane region" description="Helical" evidence="6">
    <location>
        <begin position="399"/>
        <end position="417"/>
    </location>
</feature>
<feature type="transmembrane region" description="Helical" evidence="6">
    <location>
        <begin position="279"/>
        <end position="299"/>
    </location>
</feature>
<dbReference type="GO" id="GO:0005886">
    <property type="term" value="C:plasma membrane"/>
    <property type="evidence" value="ECO:0007669"/>
    <property type="project" value="UniProtKB-SubCell"/>
</dbReference>
<feature type="transmembrane region" description="Helical" evidence="6">
    <location>
        <begin position="97"/>
        <end position="115"/>
    </location>
</feature>
<keyword evidence="2 6" id="KW-0812">Transmembrane</keyword>
<reference evidence="8 9" key="1">
    <citation type="submission" date="2015-12" db="EMBL/GenBank/DDBJ databases">
        <title>Serinicoccus chungangenesis strain CD08_5 genome sequencing and assembly.</title>
        <authorList>
            <person name="Chander A.M."/>
            <person name="Kaur G."/>
            <person name="Nair G.R."/>
            <person name="Dhawan D.K."/>
            <person name="Kochhar R.K."/>
            <person name="Mayilraj S."/>
            <person name="Bhadada S.K."/>
        </authorList>
    </citation>
    <scope>NUCLEOTIDE SEQUENCE [LARGE SCALE GENOMIC DNA]</scope>
    <source>
        <strain evidence="8 9">CD08_5</strain>
    </source>
</reference>
<comment type="subcellular location">
    <subcellularLocation>
        <location evidence="1">Cell membrane</location>
        <topology evidence="1">Multi-pass membrane protein</topology>
    </subcellularLocation>
</comment>
<dbReference type="EMBL" id="LQBL01000011">
    <property type="protein sequence ID" value="KUG56794.1"/>
    <property type="molecule type" value="Genomic_DNA"/>
</dbReference>
<dbReference type="InterPro" id="IPR020846">
    <property type="entry name" value="MFS_dom"/>
</dbReference>
<evidence type="ECO:0000313" key="8">
    <source>
        <dbReference type="EMBL" id="KUG56794.1"/>
    </source>
</evidence>
<organism evidence="8 9">
    <name type="scientific">Serinicoccus chungangensis</name>
    <dbReference type="NCBI Taxonomy" id="767452"/>
    <lineage>
        <taxon>Bacteria</taxon>
        <taxon>Bacillati</taxon>
        <taxon>Actinomycetota</taxon>
        <taxon>Actinomycetes</taxon>
        <taxon>Micrococcales</taxon>
        <taxon>Ornithinimicrobiaceae</taxon>
        <taxon>Serinicoccus</taxon>
    </lineage>
</organism>
<protein>
    <recommendedName>
        <fullName evidence="7">Major facilitator superfamily (MFS) profile domain-containing protein</fullName>
    </recommendedName>
</protein>
<keyword evidence="3 6" id="KW-1133">Transmembrane helix</keyword>
<evidence type="ECO:0000256" key="6">
    <source>
        <dbReference type="SAM" id="Phobius"/>
    </source>
</evidence>
<name>A0A0W8IA74_9MICO</name>
<dbReference type="Gene3D" id="1.20.1250.20">
    <property type="entry name" value="MFS general substrate transporter like domains"/>
    <property type="match status" value="2"/>
</dbReference>
<dbReference type="InterPro" id="IPR036259">
    <property type="entry name" value="MFS_trans_sf"/>
</dbReference>
<dbReference type="PANTHER" id="PTHR23514">
    <property type="entry name" value="BYPASS OF STOP CODON PROTEIN 6"/>
    <property type="match status" value="1"/>
</dbReference>
<feature type="transmembrane region" description="Helical" evidence="6">
    <location>
        <begin position="73"/>
        <end position="91"/>
    </location>
</feature>
<comment type="caution">
    <text evidence="8">The sequence shown here is derived from an EMBL/GenBank/DDBJ whole genome shotgun (WGS) entry which is preliminary data.</text>
</comment>
<dbReference type="InterPro" id="IPR051788">
    <property type="entry name" value="MFS_Transporter"/>
</dbReference>
<dbReference type="GO" id="GO:0022857">
    <property type="term" value="F:transmembrane transporter activity"/>
    <property type="evidence" value="ECO:0007669"/>
    <property type="project" value="InterPro"/>
</dbReference>
<dbReference type="Proteomes" id="UP000054837">
    <property type="component" value="Unassembled WGS sequence"/>
</dbReference>
<feature type="region of interest" description="Disordered" evidence="5">
    <location>
        <begin position="186"/>
        <end position="217"/>
    </location>
</feature>
<dbReference type="STRING" id="767452.AVL62_11680"/>
<sequence length="433" mass="43156">MGRDVRGSVLAVLVVFASSGFVMGQALARVPAVRDHLGADTGALGLALMGMGLGSLLAMPFTGWLVDRFGSRRVVTVAVLLGCLGWAAVAAVPSVPVLLAVLVLTGTNVGIWDVAMNIQGTHVEQARSRSLMPFFHAAFSGGAVLGAGSGALAAWLGVGLGQLPVLAAVAAVAGVWGAGRFVPEVTPGDVEEGGADDSRAGARAAATDASADRGSEAVGEPTVAAAEAAVATAQERPARRGVTSAELLIGLICLAGALAEGSANDWLALLLVDVHGAPAAFGALTLTAFNLTMMIGRLLGGPAIERFGRAAVVRAGGALAAAAILVVTLSSSLALALAGGLLWGLGVATIFPAAISAAGEVPGRGNRAITVVSTIAYGAFLFGAPTIGLLAEEIGLDRALFLVVGFLALLLVLSPVMREKRGGRDRAASSIVG</sequence>
<evidence type="ECO:0000256" key="5">
    <source>
        <dbReference type="SAM" id="MobiDB-lite"/>
    </source>
</evidence>
<evidence type="ECO:0000256" key="3">
    <source>
        <dbReference type="ARBA" id="ARBA00022989"/>
    </source>
</evidence>
<dbReference type="InterPro" id="IPR011701">
    <property type="entry name" value="MFS"/>
</dbReference>
<dbReference type="SUPFAM" id="SSF103473">
    <property type="entry name" value="MFS general substrate transporter"/>
    <property type="match status" value="1"/>
</dbReference>
<feature type="transmembrane region" description="Helical" evidence="6">
    <location>
        <begin position="163"/>
        <end position="182"/>
    </location>
</feature>
<dbReference type="RefSeq" id="WP_058890541.1">
    <property type="nucleotide sequence ID" value="NZ_LQBL01000011.1"/>
</dbReference>
<proteinExistence type="predicted"/>
<feature type="transmembrane region" description="Helical" evidence="6">
    <location>
        <begin position="44"/>
        <end position="66"/>
    </location>
</feature>
<keyword evidence="9" id="KW-1185">Reference proteome</keyword>
<dbReference type="AlphaFoldDB" id="A0A0W8IA74"/>
<gene>
    <name evidence="8" type="ORF">AVL62_11680</name>
</gene>
<accession>A0A0W8IA74</accession>
<dbReference type="CDD" id="cd17393">
    <property type="entry name" value="MFS_MosC_like"/>
    <property type="match status" value="1"/>
</dbReference>
<feature type="transmembrane region" description="Helical" evidence="6">
    <location>
        <begin position="241"/>
        <end position="259"/>
    </location>
</feature>